<evidence type="ECO:0000313" key="4">
    <source>
        <dbReference type="Proteomes" id="UP001497512"/>
    </source>
</evidence>
<evidence type="ECO:0000256" key="1">
    <source>
        <dbReference type="ARBA" id="ARBA00022857"/>
    </source>
</evidence>
<dbReference type="Pfam" id="PF08240">
    <property type="entry name" value="ADH_N"/>
    <property type="match status" value="1"/>
</dbReference>
<evidence type="ECO:0000259" key="2">
    <source>
        <dbReference type="SMART" id="SM00829"/>
    </source>
</evidence>
<dbReference type="Pfam" id="PF13602">
    <property type="entry name" value="ADH_zinc_N_2"/>
    <property type="match status" value="1"/>
</dbReference>
<evidence type="ECO:0000313" key="3">
    <source>
        <dbReference type="EMBL" id="CAK9188729.1"/>
    </source>
</evidence>
<proteinExistence type="predicted"/>
<keyword evidence="1" id="KW-0521">NADP</keyword>
<dbReference type="InterPro" id="IPR013154">
    <property type="entry name" value="ADH-like_N"/>
</dbReference>
<dbReference type="InterPro" id="IPR020843">
    <property type="entry name" value="ER"/>
</dbReference>
<dbReference type="SMART" id="SM00829">
    <property type="entry name" value="PKS_ER"/>
    <property type="match status" value="1"/>
</dbReference>
<organism evidence="3 4">
    <name type="scientific">Sphagnum troendelagicum</name>
    <dbReference type="NCBI Taxonomy" id="128251"/>
    <lineage>
        <taxon>Eukaryota</taxon>
        <taxon>Viridiplantae</taxon>
        <taxon>Streptophyta</taxon>
        <taxon>Embryophyta</taxon>
        <taxon>Bryophyta</taxon>
        <taxon>Sphagnophytina</taxon>
        <taxon>Sphagnopsida</taxon>
        <taxon>Sphagnales</taxon>
        <taxon>Sphagnaceae</taxon>
        <taxon>Sphagnum</taxon>
    </lineage>
</organism>
<dbReference type="InterPro" id="IPR051603">
    <property type="entry name" value="Zinc-ADH_QOR/CCCR"/>
</dbReference>
<reference evidence="3" key="1">
    <citation type="submission" date="2024-02" db="EMBL/GenBank/DDBJ databases">
        <authorList>
            <consortium name="ELIXIR-Norway"/>
            <consortium name="Elixir Norway"/>
        </authorList>
    </citation>
    <scope>NUCLEOTIDE SEQUENCE</scope>
</reference>
<dbReference type="PANTHER" id="PTHR44154:SF1">
    <property type="entry name" value="QUINONE OXIDOREDUCTASE"/>
    <property type="match status" value="1"/>
</dbReference>
<dbReference type="InterPro" id="IPR036291">
    <property type="entry name" value="NAD(P)-bd_dom_sf"/>
</dbReference>
<accession>A0ABP0T6V1</accession>
<feature type="domain" description="Enoyl reductase (ER)" evidence="2">
    <location>
        <begin position="10"/>
        <end position="376"/>
    </location>
</feature>
<feature type="non-terminal residue" evidence="3">
    <location>
        <position position="379"/>
    </location>
</feature>
<dbReference type="SUPFAM" id="SSF51735">
    <property type="entry name" value="NAD(P)-binding Rossmann-fold domains"/>
    <property type="match status" value="1"/>
</dbReference>
<dbReference type="Proteomes" id="UP001497512">
    <property type="component" value="Unassembled WGS sequence"/>
</dbReference>
<keyword evidence="4" id="KW-1185">Reference proteome</keyword>
<dbReference type="PANTHER" id="PTHR44154">
    <property type="entry name" value="QUINONE OXIDOREDUCTASE"/>
    <property type="match status" value="1"/>
</dbReference>
<dbReference type="InterPro" id="IPR013149">
    <property type="entry name" value="ADH-like_C"/>
</dbReference>
<protein>
    <recommendedName>
        <fullName evidence="2">Enoyl reductase (ER) domain-containing protein</fullName>
    </recommendedName>
</protein>
<gene>
    <name evidence="3" type="ORF">CSSPTR1EN2_LOCUS24017</name>
</gene>
<dbReference type="EMBL" id="CAXANX010000018">
    <property type="protein sequence ID" value="CAK9188729.1"/>
    <property type="molecule type" value="Genomic_DNA"/>
</dbReference>
<dbReference type="Gene3D" id="3.90.180.10">
    <property type="entry name" value="Medium-chain alcohol dehydrogenases, catalytic domain"/>
    <property type="match status" value="2"/>
</dbReference>
<name>A0ABP0T6V1_9BRYO</name>
<dbReference type="Pfam" id="PF00107">
    <property type="entry name" value="ADH_zinc_N"/>
    <property type="match status" value="1"/>
</dbReference>
<dbReference type="InterPro" id="IPR011032">
    <property type="entry name" value="GroES-like_sf"/>
</dbReference>
<comment type="caution">
    <text evidence="3">The sequence shown here is derived from an EMBL/GenBank/DDBJ whole genome shotgun (WGS) entry which is preliminary data.</text>
</comment>
<sequence length="379" mass="41857">MKAIGVRKYGGLDVFEELKDVPKPKINQKSPTDILIQVKACSVNPIDVKVRGGVYDDYPDYYDRVESMKESGGEKYQILGFDGAGVIEELGNDVDQKKFKKGDEVYYLATPFRQATNAEYVLVDQSCVALKPKSMTFEEAAGVPLVSLTASQCLIDRLGIQEGEECAILIINGAGGVGSAAIQICAKLLKLKVIIATASKEDTIKWCKTMGATHVVNHREDILKQIEKLNLKVPLKYALISHTTVEEYVKVCSRNRTPFPALTIDDPVTSLLFQVCIECLAPFGKMCSIVQGKFDLGPNTAAMAKSLTFVWGLLGTMGYFKIKTNVLQEHLELFAKLIDAKEMQSTVTKTFDFNLENLRKVHDIVEHGGTTGKMTLKMI</sequence>
<dbReference type="SUPFAM" id="SSF50129">
    <property type="entry name" value="GroES-like"/>
    <property type="match status" value="1"/>
</dbReference>
<dbReference type="Gene3D" id="3.40.50.720">
    <property type="entry name" value="NAD(P)-binding Rossmann-like Domain"/>
    <property type="match status" value="2"/>
</dbReference>